<evidence type="ECO:0000313" key="2">
    <source>
        <dbReference type="EMBL" id="WDE07761.1"/>
    </source>
</evidence>
<dbReference type="Proteomes" id="UP000032352">
    <property type="component" value="Chromosome"/>
</dbReference>
<name>A0AAE9Z6M6_9GAMM</name>
<gene>
    <name evidence="2" type="ORF">SG34_013180</name>
</gene>
<dbReference type="KEGG" id="tvd:SG34_013180"/>
<dbReference type="InterPro" id="IPR009875">
    <property type="entry name" value="PilZ_domain"/>
</dbReference>
<dbReference type="Pfam" id="PF07238">
    <property type="entry name" value="PilZ"/>
    <property type="match status" value="1"/>
</dbReference>
<dbReference type="Gene3D" id="2.40.10.220">
    <property type="entry name" value="predicted glycosyltransferase like domains"/>
    <property type="match status" value="1"/>
</dbReference>
<organism evidence="2 3">
    <name type="scientific">Thalassomonas viridans</name>
    <dbReference type="NCBI Taxonomy" id="137584"/>
    <lineage>
        <taxon>Bacteria</taxon>
        <taxon>Pseudomonadati</taxon>
        <taxon>Pseudomonadota</taxon>
        <taxon>Gammaproteobacteria</taxon>
        <taxon>Alteromonadales</taxon>
        <taxon>Colwelliaceae</taxon>
        <taxon>Thalassomonas</taxon>
    </lineage>
</organism>
<keyword evidence="3" id="KW-1185">Reference proteome</keyword>
<evidence type="ECO:0000313" key="3">
    <source>
        <dbReference type="Proteomes" id="UP000032352"/>
    </source>
</evidence>
<dbReference type="RefSeq" id="WP_044841549.1">
    <property type="nucleotide sequence ID" value="NZ_CP059733.1"/>
</dbReference>
<feature type="domain" description="PilZ" evidence="1">
    <location>
        <begin position="6"/>
        <end position="99"/>
    </location>
</feature>
<reference evidence="2 3" key="2">
    <citation type="journal article" date="2022" name="Mar. Drugs">
        <title>Bioassay-Guided Fractionation Leads to the Detection of Cholic Acid Generated by the Rare Thalassomonas sp.</title>
        <authorList>
            <person name="Pheiffer F."/>
            <person name="Schneider Y.K."/>
            <person name="Hansen E.H."/>
            <person name="Andersen J.H."/>
            <person name="Isaksson J."/>
            <person name="Busche T."/>
            <person name="R C."/>
            <person name="Kalinowski J."/>
            <person name="Zyl L.V."/>
            <person name="Trindade M."/>
        </authorList>
    </citation>
    <scope>NUCLEOTIDE SEQUENCE [LARGE SCALE GENOMIC DNA]</scope>
    <source>
        <strain evidence="2 3">XOM25</strain>
    </source>
</reference>
<evidence type="ECO:0000259" key="1">
    <source>
        <dbReference type="Pfam" id="PF07238"/>
    </source>
</evidence>
<dbReference type="SUPFAM" id="SSF141371">
    <property type="entry name" value="PilZ domain-like"/>
    <property type="match status" value="1"/>
</dbReference>
<reference evidence="2 3" key="1">
    <citation type="journal article" date="2015" name="Genome Announc.">
        <title>Draft Genome Sequences of Marine Isolates of Thalassomonas viridans and Thalassomonas actiniarum.</title>
        <authorList>
            <person name="Olonade I."/>
            <person name="van Zyl L.J."/>
            <person name="Trindade M."/>
        </authorList>
    </citation>
    <scope>NUCLEOTIDE SEQUENCE [LARGE SCALE GENOMIC DNA]</scope>
    <source>
        <strain evidence="2 3">XOM25</strain>
    </source>
</reference>
<dbReference type="AlphaFoldDB" id="A0AAE9Z6M6"/>
<sequence length="99" mass="11318">MVTFDDKRNFYRMMLNSEVTITIIDDETNRQLIATCRDMSAEGMAIEMDYPLDLGTRVRVRVESSTQSIQSLDAQGRVVRVEEESADCYLVGVKIDDMD</sequence>
<dbReference type="GO" id="GO:0035438">
    <property type="term" value="F:cyclic-di-GMP binding"/>
    <property type="evidence" value="ECO:0007669"/>
    <property type="project" value="InterPro"/>
</dbReference>
<proteinExistence type="predicted"/>
<dbReference type="EMBL" id="CP059733">
    <property type="protein sequence ID" value="WDE07761.1"/>
    <property type="molecule type" value="Genomic_DNA"/>
</dbReference>
<accession>A0AAE9Z6M6</accession>
<protein>
    <submittedName>
        <fullName evidence="2">PilZ domain-containing protein</fullName>
    </submittedName>
</protein>